<keyword evidence="6" id="KW-0067">ATP-binding</keyword>
<protein>
    <recommendedName>
        <fullName evidence="11">ATP-dependent DNA helicase RecQ</fullName>
        <ecNumber evidence="10">5.6.2.4</ecNumber>
    </recommendedName>
    <alternativeName>
        <fullName evidence="12">DNA 3'-5' helicase RecQ</fullName>
    </alternativeName>
</protein>
<evidence type="ECO:0000256" key="10">
    <source>
        <dbReference type="ARBA" id="ARBA00034808"/>
    </source>
</evidence>
<dbReference type="Gene3D" id="3.40.50.300">
    <property type="entry name" value="P-loop containing nucleotide triphosphate hydrolases"/>
    <property type="match status" value="2"/>
</dbReference>
<dbReference type="Gene3D" id="1.10.10.10">
    <property type="entry name" value="Winged helix-like DNA-binding domain superfamily/Winged helix DNA-binding domain"/>
    <property type="match status" value="1"/>
</dbReference>
<evidence type="ECO:0000256" key="3">
    <source>
        <dbReference type="ARBA" id="ARBA00022741"/>
    </source>
</evidence>
<dbReference type="InterPro" id="IPR004589">
    <property type="entry name" value="DNA_helicase_ATP-dep_RecQ"/>
</dbReference>
<dbReference type="PANTHER" id="PTHR13710:SF105">
    <property type="entry name" value="ATP-DEPENDENT DNA HELICASE Q1"/>
    <property type="match status" value="1"/>
</dbReference>
<dbReference type="PANTHER" id="PTHR13710">
    <property type="entry name" value="DNA HELICASE RECQ FAMILY MEMBER"/>
    <property type="match status" value="1"/>
</dbReference>
<dbReference type="PROSITE" id="PS51194">
    <property type="entry name" value="HELICASE_CTER"/>
    <property type="match status" value="1"/>
</dbReference>
<evidence type="ECO:0000256" key="6">
    <source>
        <dbReference type="ARBA" id="ARBA00022840"/>
    </source>
</evidence>
<feature type="domain" description="Helicase ATP-binding" evidence="13">
    <location>
        <begin position="19"/>
        <end position="187"/>
    </location>
</feature>
<dbReference type="NCBIfam" id="TIGR00614">
    <property type="entry name" value="recQ_fam"/>
    <property type="match status" value="1"/>
</dbReference>
<keyword evidence="2" id="KW-0479">Metal-binding</keyword>
<comment type="caution">
    <text evidence="15">The sequence shown here is derived from an EMBL/GenBank/DDBJ whole genome shotgun (WGS) entry which is preliminary data.</text>
</comment>
<feature type="domain" description="Helicase C-terminal" evidence="14">
    <location>
        <begin position="211"/>
        <end position="354"/>
    </location>
</feature>
<dbReference type="AlphaFoldDB" id="A0AAE3INT1"/>
<evidence type="ECO:0000256" key="2">
    <source>
        <dbReference type="ARBA" id="ARBA00022723"/>
    </source>
</evidence>
<evidence type="ECO:0000313" key="15">
    <source>
        <dbReference type="EMBL" id="MCU7695044.1"/>
    </source>
</evidence>
<dbReference type="GO" id="GO:0016787">
    <property type="term" value="F:hydrolase activity"/>
    <property type="evidence" value="ECO:0007669"/>
    <property type="project" value="UniProtKB-KW"/>
</dbReference>
<dbReference type="GO" id="GO:0006310">
    <property type="term" value="P:DNA recombination"/>
    <property type="evidence" value="ECO:0007669"/>
    <property type="project" value="InterPro"/>
</dbReference>
<dbReference type="PROSITE" id="PS51192">
    <property type="entry name" value="HELICASE_ATP_BIND_1"/>
    <property type="match status" value="1"/>
</dbReference>
<evidence type="ECO:0000256" key="1">
    <source>
        <dbReference type="ARBA" id="ARBA00005446"/>
    </source>
</evidence>
<keyword evidence="4" id="KW-0378">Hydrolase</keyword>
<evidence type="ECO:0000259" key="13">
    <source>
        <dbReference type="PROSITE" id="PS51192"/>
    </source>
</evidence>
<dbReference type="GO" id="GO:0043590">
    <property type="term" value="C:bacterial nucleoid"/>
    <property type="evidence" value="ECO:0007669"/>
    <property type="project" value="TreeGrafter"/>
</dbReference>
<dbReference type="GO" id="GO:0005524">
    <property type="term" value="F:ATP binding"/>
    <property type="evidence" value="ECO:0007669"/>
    <property type="project" value="UniProtKB-KW"/>
</dbReference>
<evidence type="ECO:0000256" key="9">
    <source>
        <dbReference type="ARBA" id="ARBA00034617"/>
    </source>
</evidence>
<proteinExistence type="inferred from homology"/>
<comment type="similarity">
    <text evidence="1">Belongs to the helicase family. RecQ subfamily.</text>
</comment>
<keyword evidence="5 15" id="KW-0347">Helicase</keyword>
<dbReference type="GO" id="GO:0043138">
    <property type="term" value="F:3'-5' DNA helicase activity"/>
    <property type="evidence" value="ECO:0007669"/>
    <property type="project" value="UniProtKB-EC"/>
</dbReference>
<dbReference type="InterPro" id="IPR014001">
    <property type="entry name" value="Helicase_ATP-bd"/>
</dbReference>
<dbReference type="RefSeq" id="WP_263038549.1">
    <property type="nucleotide sequence ID" value="NZ_JAOTPL010000017.1"/>
</dbReference>
<dbReference type="GO" id="GO:0006281">
    <property type="term" value="P:DNA repair"/>
    <property type="evidence" value="ECO:0007669"/>
    <property type="project" value="TreeGrafter"/>
</dbReference>
<keyword evidence="16" id="KW-1185">Reference proteome</keyword>
<name>A0AAE3INT1_9BACT</name>
<dbReference type="GO" id="GO:0046872">
    <property type="term" value="F:metal ion binding"/>
    <property type="evidence" value="ECO:0007669"/>
    <property type="project" value="UniProtKB-KW"/>
</dbReference>
<reference evidence="15" key="1">
    <citation type="submission" date="2022-10" db="EMBL/GenBank/DDBJ databases">
        <authorList>
            <person name="Kim H.S."/>
            <person name="Kim J.-S."/>
            <person name="Suh M.K."/>
            <person name="Eom M.K."/>
            <person name="Lee J.-S."/>
        </authorList>
    </citation>
    <scope>NUCLEOTIDE SEQUENCE</scope>
    <source>
        <strain evidence="15">LIP-5</strain>
    </source>
</reference>
<dbReference type="SUPFAM" id="SSF52540">
    <property type="entry name" value="P-loop containing nucleoside triphosphate hydrolases"/>
    <property type="match status" value="1"/>
</dbReference>
<dbReference type="Pfam" id="PF00271">
    <property type="entry name" value="Helicase_C"/>
    <property type="match status" value="1"/>
</dbReference>
<dbReference type="SMART" id="SM00490">
    <property type="entry name" value="HELICc"/>
    <property type="match status" value="1"/>
</dbReference>
<evidence type="ECO:0000256" key="11">
    <source>
        <dbReference type="ARBA" id="ARBA00044535"/>
    </source>
</evidence>
<evidence type="ECO:0000256" key="8">
    <source>
        <dbReference type="ARBA" id="ARBA00023235"/>
    </source>
</evidence>
<dbReference type="EC" id="5.6.2.4" evidence="10"/>
<dbReference type="Proteomes" id="UP001209317">
    <property type="component" value="Unassembled WGS sequence"/>
</dbReference>
<dbReference type="SMART" id="SM00487">
    <property type="entry name" value="DEXDc"/>
    <property type="match status" value="1"/>
</dbReference>
<evidence type="ECO:0000259" key="14">
    <source>
        <dbReference type="PROSITE" id="PS51194"/>
    </source>
</evidence>
<accession>A0AAE3INT1</accession>
<evidence type="ECO:0000256" key="5">
    <source>
        <dbReference type="ARBA" id="ARBA00022806"/>
    </source>
</evidence>
<evidence type="ECO:0000256" key="7">
    <source>
        <dbReference type="ARBA" id="ARBA00023125"/>
    </source>
</evidence>
<evidence type="ECO:0000313" key="16">
    <source>
        <dbReference type="Proteomes" id="UP001209317"/>
    </source>
</evidence>
<dbReference type="InterPro" id="IPR027417">
    <property type="entry name" value="P-loop_NTPase"/>
</dbReference>
<dbReference type="CDD" id="cd17920">
    <property type="entry name" value="DEXHc_RecQ"/>
    <property type="match status" value="1"/>
</dbReference>
<evidence type="ECO:0000256" key="4">
    <source>
        <dbReference type="ARBA" id="ARBA00022801"/>
    </source>
</evidence>
<dbReference type="FunFam" id="3.40.50.300:FF:001389">
    <property type="entry name" value="ATP-dependent DNA helicase RecQ"/>
    <property type="match status" value="1"/>
</dbReference>
<dbReference type="InterPro" id="IPR032284">
    <property type="entry name" value="RecQ_Zn-bd"/>
</dbReference>
<keyword evidence="8" id="KW-0413">Isomerase</keyword>
<keyword evidence="7" id="KW-0238">DNA-binding</keyword>
<organism evidence="15 16">
    <name type="scientific">Haoranjiania flava</name>
    <dbReference type="NCBI Taxonomy" id="1856322"/>
    <lineage>
        <taxon>Bacteria</taxon>
        <taxon>Pseudomonadati</taxon>
        <taxon>Bacteroidota</taxon>
        <taxon>Chitinophagia</taxon>
        <taxon>Chitinophagales</taxon>
        <taxon>Chitinophagaceae</taxon>
        <taxon>Haoranjiania</taxon>
    </lineage>
</organism>
<dbReference type="GO" id="GO:0030894">
    <property type="term" value="C:replisome"/>
    <property type="evidence" value="ECO:0007669"/>
    <property type="project" value="TreeGrafter"/>
</dbReference>
<dbReference type="InterPro" id="IPR036388">
    <property type="entry name" value="WH-like_DNA-bd_sf"/>
</dbReference>
<evidence type="ECO:0000256" key="12">
    <source>
        <dbReference type="ARBA" id="ARBA00044550"/>
    </source>
</evidence>
<dbReference type="GO" id="GO:0005737">
    <property type="term" value="C:cytoplasm"/>
    <property type="evidence" value="ECO:0007669"/>
    <property type="project" value="TreeGrafter"/>
</dbReference>
<dbReference type="InterPro" id="IPR001650">
    <property type="entry name" value="Helicase_C-like"/>
</dbReference>
<gene>
    <name evidence="15" type="ORF">OD355_10990</name>
</gene>
<dbReference type="EMBL" id="JAOTPL010000017">
    <property type="protein sequence ID" value="MCU7695044.1"/>
    <property type="molecule type" value="Genomic_DNA"/>
</dbReference>
<dbReference type="InterPro" id="IPR011545">
    <property type="entry name" value="DEAD/DEAH_box_helicase_dom"/>
</dbReference>
<dbReference type="Pfam" id="PF16124">
    <property type="entry name" value="RecQ_Zn_bind"/>
    <property type="match status" value="1"/>
</dbReference>
<dbReference type="Pfam" id="PF00270">
    <property type="entry name" value="DEAD"/>
    <property type="match status" value="1"/>
</dbReference>
<comment type="catalytic activity">
    <reaction evidence="9">
        <text>Couples ATP hydrolysis with the unwinding of duplex DNA by translocating in the 3'-5' direction.</text>
        <dbReference type="EC" id="5.6.2.4"/>
    </reaction>
</comment>
<dbReference type="GO" id="GO:0003677">
    <property type="term" value="F:DNA binding"/>
    <property type="evidence" value="ECO:0007669"/>
    <property type="project" value="UniProtKB-KW"/>
</dbReference>
<dbReference type="GO" id="GO:0009378">
    <property type="term" value="F:four-way junction helicase activity"/>
    <property type="evidence" value="ECO:0007669"/>
    <property type="project" value="TreeGrafter"/>
</dbReference>
<sequence length="629" mass="71737">MLQQFWGFDAFRGRQHDIIDAVLQSHDVLAILPTGGGKSVCFQVPAMLMEGVCIVVTPLIALMKDQVEHLLEKNIPAFAIHSGLQPAEIIAALDDAAEGKVKFLYISPERIDTPVFQDFLQDASVCLIAVDEAHCISQWGYDFRPAYLKIARLRLALKDAPVIALTASATEEVQKDIIEKLYFRKFSIFRQSFERKNLSYSSFKVDNKIAKLTEICKNVAGSAIVYCKSRRLTQDVAAFLNAHKLDADFYHAGLEPEVRALKQEQWMNGDKRIMVCTNAFGMGIDKPDVRVVVHHDMPDCLENYYQEAGRAGRDGNKSYAVLLYTERDITELKSFVNIRFPAFEVIKKTYGYIADYLHLPSGTGEGLSFDFDFVAFVENFKLDTLQTMYAIKAIEQQGHFQLNDSIFLSSKVQFIADRDNIEAFEDAYEALEPIIKVLLRTYEGIFSKTVSINEERIARKLHISEADVFAQLKQLHALRLIQYIPQKDNPQLLYLMNRSKAEDMFFNHSAYLSRKEKYKQRLAVMLKYAGLQQQCRSAYISAYFGDEAANDCGVCDNCLNKNRKPLSKERFDAITSQLLDVIRQKPATITQLLAELKHYGKTDLWKVIRFLQAEKTIRLDSDGRLHANR</sequence>
<keyword evidence="3" id="KW-0547">Nucleotide-binding</keyword>